<feature type="binding site" evidence="8">
    <location>
        <position position="598"/>
    </location>
    <ligand>
        <name>Ca(2+)</name>
        <dbReference type="ChEBI" id="CHEBI:29108"/>
    </ligand>
</feature>
<feature type="binding site" evidence="8">
    <location>
        <position position="619"/>
    </location>
    <ligand>
        <name>Ca(2+)</name>
        <dbReference type="ChEBI" id="CHEBI:29108"/>
    </ligand>
</feature>
<feature type="signal peptide" evidence="9">
    <location>
        <begin position="1"/>
        <end position="17"/>
    </location>
</feature>
<evidence type="ECO:0000259" key="10">
    <source>
        <dbReference type="PROSITE" id="PS51695"/>
    </source>
</evidence>
<dbReference type="GO" id="GO:0005576">
    <property type="term" value="C:extracellular region"/>
    <property type="evidence" value="ECO:0007669"/>
    <property type="project" value="UniProtKB-SubCell"/>
</dbReference>
<comment type="subcellular location">
    <subcellularLocation>
        <location evidence="1">Secreted</location>
        <location evidence="1">Extracellular space</location>
    </subcellularLocation>
</comment>
<dbReference type="EMBL" id="QGMK01001314">
    <property type="protein sequence ID" value="TVY71195.1"/>
    <property type="molecule type" value="Genomic_DNA"/>
</dbReference>
<evidence type="ECO:0000256" key="6">
    <source>
        <dbReference type="ARBA" id="ARBA00022837"/>
    </source>
</evidence>
<dbReference type="Pfam" id="PF09286">
    <property type="entry name" value="Pro-kuma_activ"/>
    <property type="match status" value="1"/>
</dbReference>
<dbReference type="SMART" id="SM00944">
    <property type="entry name" value="Pro-kuma_activ"/>
    <property type="match status" value="1"/>
</dbReference>
<keyword evidence="4 8" id="KW-0378">Hydrolase</keyword>
<keyword evidence="6 8" id="KW-0106">Calcium</keyword>
<evidence type="ECO:0000256" key="1">
    <source>
        <dbReference type="ARBA" id="ARBA00004239"/>
    </source>
</evidence>
<evidence type="ECO:0000256" key="2">
    <source>
        <dbReference type="ARBA" id="ARBA00022670"/>
    </source>
</evidence>
<evidence type="ECO:0000256" key="9">
    <source>
        <dbReference type="SAM" id="SignalP"/>
    </source>
</evidence>
<gene>
    <name evidence="11" type="primary">sed1_6</name>
    <name evidence="11" type="ORF">LSUE1_G004858</name>
</gene>
<dbReference type="CDD" id="cd04056">
    <property type="entry name" value="Peptidases_S53"/>
    <property type="match status" value="1"/>
</dbReference>
<feature type="binding site" evidence="8">
    <location>
        <position position="617"/>
    </location>
    <ligand>
        <name>Ca(2+)</name>
        <dbReference type="ChEBI" id="CHEBI:29108"/>
    </ligand>
</feature>
<dbReference type="GO" id="GO:0046872">
    <property type="term" value="F:metal ion binding"/>
    <property type="evidence" value="ECO:0007669"/>
    <property type="project" value="UniProtKB-UniRule"/>
</dbReference>
<dbReference type="SUPFAM" id="SSF54897">
    <property type="entry name" value="Protease propeptides/inhibitors"/>
    <property type="match status" value="1"/>
</dbReference>
<dbReference type="OrthoDB" id="409122at2759"/>
<dbReference type="GO" id="GO:0006508">
    <property type="term" value="P:proteolysis"/>
    <property type="evidence" value="ECO:0007669"/>
    <property type="project" value="UniProtKB-KW"/>
</dbReference>
<evidence type="ECO:0000256" key="4">
    <source>
        <dbReference type="ARBA" id="ARBA00022801"/>
    </source>
</evidence>
<dbReference type="SUPFAM" id="SSF52743">
    <property type="entry name" value="Subtilisin-like"/>
    <property type="match status" value="1"/>
</dbReference>
<feature type="active site" description="Charge relay system" evidence="8">
    <location>
        <position position="557"/>
    </location>
</feature>
<keyword evidence="9" id="KW-0732">Signal</keyword>
<keyword evidence="7" id="KW-0865">Zymogen</keyword>
<dbReference type="PANTHER" id="PTHR14218">
    <property type="entry name" value="PROTEASE S8 TRIPEPTIDYL PEPTIDASE I CLN2"/>
    <property type="match status" value="1"/>
</dbReference>
<feature type="active site" description="Charge relay system" evidence="8">
    <location>
        <position position="295"/>
    </location>
</feature>
<organism evidence="11 12">
    <name type="scientific">Lachnellula suecica</name>
    <dbReference type="NCBI Taxonomy" id="602035"/>
    <lineage>
        <taxon>Eukaryota</taxon>
        <taxon>Fungi</taxon>
        <taxon>Dikarya</taxon>
        <taxon>Ascomycota</taxon>
        <taxon>Pezizomycotina</taxon>
        <taxon>Leotiomycetes</taxon>
        <taxon>Helotiales</taxon>
        <taxon>Lachnaceae</taxon>
        <taxon>Lachnellula</taxon>
    </lineage>
</organism>
<feature type="chain" id="PRO_5035910540" evidence="9">
    <location>
        <begin position="18"/>
        <end position="640"/>
    </location>
</feature>
<evidence type="ECO:0000256" key="8">
    <source>
        <dbReference type="PROSITE-ProRule" id="PRU01032"/>
    </source>
</evidence>
<reference evidence="11 12" key="1">
    <citation type="submission" date="2018-05" db="EMBL/GenBank/DDBJ databases">
        <title>Genome sequencing and assembly of the regulated plant pathogen Lachnellula willkommii and related sister species for the development of diagnostic species identification markers.</title>
        <authorList>
            <person name="Giroux E."/>
            <person name="Bilodeau G."/>
        </authorList>
    </citation>
    <scope>NUCLEOTIDE SEQUENCE [LARGE SCALE GENOMIC DNA]</scope>
    <source>
        <strain evidence="11 12">CBS 268.59</strain>
    </source>
</reference>
<evidence type="ECO:0000313" key="12">
    <source>
        <dbReference type="Proteomes" id="UP000469558"/>
    </source>
</evidence>
<evidence type="ECO:0000256" key="7">
    <source>
        <dbReference type="ARBA" id="ARBA00023145"/>
    </source>
</evidence>
<dbReference type="InterPro" id="IPR015366">
    <property type="entry name" value="S53_propep"/>
</dbReference>
<keyword evidence="5 8" id="KW-0720">Serine protease</keyword>
<feature type="active site" description="Charge relay system" evidence="8">
    <location>
        <position position="299"/>
    </location>
</feature>
<evidence type="ECO:0000256" key="3">
    <source>
        <dbReference type="ARBA" id="ARBA00022723"/>
    </source>
</evidence>
<name>A0A8T9C3N4_9HELO</name>
<dbReference type="GO" id="GO:0004252">
    <property type="term" value="F:serine-type endopeptidase activity"/>
    <property type="evidence" value="ECO:0007669"/>
    <property type="project" value="UniProtKB-UniRule"/>
</dbReference>
<comment type="cofactor">
    <cofactor evidence="8">
        <name>Ca(2+)</name>
        <dbReference type="ChEBI" id="CHEBI:29108"/>
    </cofactor>
    <text evidence="8">Binds 1 Ca(2+) ion per subunit.</text>
</comment>
<proteinExistence type="predicted"/>
<sequence length="640" mass="68655">MMFAFFVVNAFLALAVAIPTTNHVIHERRDIPASSWEKRAAMPSTMQLPMRIGLKQSNLDKAHDLLMDISSPKSPNYGKHLTAEEVTNLVAPASETFDTVRLWLEESGIDGGRISTSTNKVWLQFDAAVEEAEQLLKTKFHLFANTETGDMNVACDEYSVPGHITNHIDYVTPGIRLLSTGGRSTTRKRDFGAAPTWKPLPKELEPTASNVDDVTNCDTLITPACIRALYSIPIGTTAAAGNALGIYEYGDTYAQGDLDLFFTNNFPQIPNGTAPNLRSVDGAQAPAQLDSAGSESNLDFQLAFPIVYPQGTELFQVDDAPLTRGSPLVGLFNNLLDAIDGSYCTYSYMGETGNDPGYDNSYPDNLPGGYTGQLMCGVYQPTNVISVSYGLEEATLSAAYQQRQCQEWMKLGLQGVSVVFASGDSGVGGRRGCLGANRLVFNPGCPYITTVGSTYLPKGSNVLTDDEVSTTTFASGGGFSNIYDTPDYQKAAVDAYFANADPIVKAYKSYSIKSGDPVGANGGLFNRDGRGYPDVAAVGDNIVEYLGGRAVINGGTSASAPVFASILTRINEERIAAGKGTVGFVNPVLYAYPEMFYDITNGTNPACRTNGFYAGKGWDPVSGMGTPFYPNMADVFMGLQ</sequence>
<dbReference type="Proteomes" id="UP000469558">
    <property type="component" value="Unassembled WGS sequence"/>
</dbReference>
<protein>
    <submittedName>
        <fullName evidence="11">Tripeptidyl-peptidase sed1</fullName>
    </submittedName>
</protein>
<dbReference type="InterPro" id="IPR050819">
    <property type="entry name" value="Tripeptidyl-peptidase_I"/>
</dbReference>
<dbReference type="GO" id="GO:0008240">
    <property type="term" value="F:tripeptidyl-peptidase activity"/>
    <property type="evidence" value="ECO:0007669"/>
    <property type="project" value="TreeGrafter"/>
</dbReference>
<keyword evidence="3 8" id="KW-0479">Metal-binding</keyword>
<dbReference type="PROSITE" id="PS51695">
    <property type="entry name" value="SEDOLISIN"/>
    <property type="match status" value="1"/>
</dbReference>
<dbReference type="AlphaFoldDB" id="A0A8T9C3N4"/>
<evidence type="ECO:0000313" key="11">
    <source>
        <dbReference type="EMBL" id="TVY71195.1"/>
    </source>
</evidence>
<feature type="domain" description="Peptidase S53" evidence="10">
    <location>
        <begin position="220"/>
        <end position="639"/>
    </location>
</feature>
<comment type="caution">
    <text evidence="11">The sequence shown here is derived from an EMBL/GenBank/DDBJ whole genome shotgun (WGS) entry which is preliminary data.</text>
</comment>
<keyword evidence="2 8" id="KW-0645">Protease</keyword>
<keyword evidence="12" id="KW-1185">Reference proteome</keyword>
<dbReference type="InterPro" id="IPR036852">
    <property type="entry name" value="Peptidase_S8/S53_dom_sf"/>
</dbReference>
<feature type="binding site" evidence="8">
    <location>
        <position position="599"/>
    </location>
    <ligand>
        <name>Ca(2+)</name>
        <dbReference type="ChEBI" id="CHEBI:29108"/>
    </ligand>
</feature>
<evidence type="ECO:0000256" key="5">
    <source>
        <dbReference type="ARBA" id="ARBA00022825"/>
    </source>
</evidence>
<dbReference type="Gene3D" id="3.40.50.200">
    <property type="entry name" value="Peptidase S8/S53 domain"/>
    <property type="match status" value="1"/>
</dbReference>
<dbReference type="PANTHER" id="PTHR14218:SF19">
    <property type="entry name" value="SERINE PROTEASE AORO, PUTATIVE (AFU_ORTHOLOGUE AFUA_6G10250)-RELATED"/>
    <property type="match status" value="1"/>
</dbReference>
<accession>A0A8T9C3N4</accession>
<dbReference type="CDD" id="cd11377">
    <property type="entry name" value="Pro-peptidase_S53"/>
    <property type="match status" value="1"/>
</dbReference>
<dbReference type="InterPro" id="IPR030400">
    <property type="entry name" value="Sedolisin_dom"/>
</dbReference>